<dbReference type="EMBL" id="CAFBQP010000152">
    <property type="protein sequence ID" value="CAB5068658.1"/>
    <property type="molecule type" value="Genomic_DNA"/>
</dbReference>
<proteinExistence type="predicted"/>
<gene>
    <name evidence="1" type="ORF">UFOPK2602_01564</name>
    <name evidence="2" type="ORF">UFOPK2806_02474</name>
    <name evidence="3" type="ORF">UFOPK3417_01502</name>
    <name evidence="4" type="ORF">UFOPK4306_02467</name>
</gene>
<dbReference type="EMBL" id="CAEZXX010000116">
    <property type="protein sequence ID" value="CAB4718450.1"/>
    <property type="molecule type" value="Genomic_DNA"/>
</dbReference>
<accession>A0A6J6R3G0</accession>
<dbReference type="EMBL" id="CAFBLR010000169">
    <property type="protein sequence ID" value="CAB4882457.1"/>
    <property type="molecule type" value="Genomic_DNA"/>
</dbReference>
<evidence type="ECO:0000313" key="4">
    <source>
        <dbReference type="EMBL" id="CAB5068658.1"/>
    </source>
</evidence>
<reference evidence="1" key="1">
    <citation type="submission" date="2020-05" db="EMBL/GenBank/DDBJ databases">
        <authorList>
            <person name="Chiriac C."/>
            <person name="Salcher M."/>
            <person name="Ghai R."/>
            <person name="Kavagutti S V."/>
        </authorList>
    </citation>
    <scope>NUCLEOTIDE SEQUENCE</scope>
</reference>
<evidence type="ECO:0000313" key="2">
    <source>
        <dbReference type="EMBL" id="CAB4771948.1"/>
    </source>
</evidence>
<name>A0A6J6R3G0_9ZZZZ</name>
<dbReference type="EMBL" id="CAEZYY010000059">
    <property type="protein sequence ID" value="CAB4771948.1"/>
    <property type="molecule type" value="Genomic_DNA"/>
</dbReference>
<dbReference type="InterPro" id="IPR046342">
    <property type="entry name" value="CBS_dom_sf"/>
</dbReference>
<organism evidence="1">
    <name type="scientific">freshwater metagenome</name>
    <dbReference type="NCBI Taxonomy" id="449393"/>
    <lineage>
        <taxon>unclassified sequences</taxon>
        <taxon>metagenomes</taxon>
        <taxon>ecological metagenomes</taxon>
    </lineage>
</organism>
<protein>
    <submittedName>
        <fullName evidence="1">Unannotated protein</fullName>
    </submittedName>
</protein>
<evidence type="ECO:0000313" key="3">
    <source>
        <dbReference type="EMBL" id="CAB4882457.1"/>
    </source>
</evidence>
<dbReference type="AlphaFoldDB" id="A0A6J6R3G0"/>
<dbReference type="SUPFAM" id="SSF54631">
    <property type="entry name" value="CBS-domain pair"/>
    <property type="match status" value="1"/>
</dbReference>
<sequence>MLDRVGSDTGKVVVTDNDNRVEGVVTSTDIARTVRNTAFRELAQHPDTPLNQR</sequence>
<evidence type="ECO:0000313" key="1">
    <source>
        <dbReference type="EMBL" id="CAB4718450.1"/>
    </source>
</evidence>